<dbReference type="OrthoDB" id="6385145at2"/>
<dbReference type="AlphaFoldDB" id="A0A0X8X3P2"/>
<gene>
    <name evidence="1" type="ORF">MgSA37_03310</name>
</gene>
<keyword evidence="2" id="KW-1185">Reference proteome</keyword>
<dbReference type="RefSeq" id="WP_096353325.1">
    <property type="nucleotide sequence ID" value="NZ_AP017313.1"/>
</dbReference>
<evidence type="ECO:0000313" key="2">
    <source>
        <dbReference type="Proteomes" id="UP000218263"/>
    </source>
</evidence>
<protein>
    <submittedName>
        <fullName evidence="1">Uncharacterized protein</fullName>
    </submittedName>
</protein>
<proteinExistence type="predicted"/>
<evidence type="ECO:0000313" key="1">
    <source>
        <dbReference type="EMBL" id="BAU55129.1"/>
    </source>
</evidence>
<sequence>MNRRDAIGRVALLMGGAVIGAEFFLSGCRPNGASNVDDLFKQENADFLNEVAETILPTTASSPGAKAARVGQFMAVMVRDCYTPADQTTFIEGISKLDDASQKKYNAKFVALTMAQRTELLIAADAEQKEYYKQLYKKIAPEEAKHKGDINYVAPDQPNHYFKMMKELTLLGFFTSQVGATKALRYIETPGHFDGCVPYKKGDKAWADA</sequence>
<dbReference type="EMBL" id="AP017313">
    <property type="protein sequence ID" value="BAU55129.1"/>
    <property type="molecule type" value="Genomic_DNA"/>
</dbReference>
<organism evidence="1 2">
    <name type="scientific">Mucilaginibacter gotjawali</name>
    <dbReference type="NCBI Taxonomy" id="1550579"/>
    <lineage>
        <taxon>Bacteria</taxon>
        <taxon>Pseudomonadati</taxon>
        <taxon>Bacteroidota</taxon>
        <taxon>Sphingobacteriia</taxon>
        <taxon>Sphingobacteriales</taxon>
        <taxon>Sphingobacteriaceae</taxon>
        <taxon>Mucilaginibacter</taxon>
    </lineage>
</organism>
<dbReference type="KEGG" id="mgot:MgSA37_03310"/>
<dbReference type="InterPro" id="IPR027056">
    <property type="entry name" value="Gluconate_2DH_su3"/>
</dbReference>
<accession>A0A0X8X3P2</accession>
<dbReference type="Pfam" id="PF13618">
    <property type="entry name" value="Gluconate_2-dh3"/>
    <property type="match status" value="1"/>
</dbReference>
<dbReference type="Proteomes" id="UP000218263">
    <property type="component" value="Chromosome"/>
</dbReference>
<name>A0A0X8X3P2_9SPHI</name>
<reference evidence="1 2" key="1">
    <citation type="submission" date="2015-12" db="EMBL/GenBank/DDBJ databases">
        <title>Genome sequence of Mucilaginibacter gotjawali.</title>
        <authorList>
            <person name="Lee J.S."/>
            <person name="Lee K.C."/>
            <person name="Kim K.K."/>
            <person name="Lee B.W."/>
        </authorList>
    </citation>
    <scope>NUCLEOTIDE SEQUENCE [LARGE SCALE GENOMIC DNA]</scope>
    <source>
        <strain evidence="1 2">SA3-7</strain>
    </source>
</reference>